<dbReference type="AlphaFoldDB" id="K9WEP7"/>
<dbReference type="InterPro" id="IPR001610">
    <property type="entry name" value="PAC"/>
</dbReference>
<evidence type="ECO:0000313" key="12">
    <source>
        <dbReference type="EMBL" id="AFZ18673.1"/>
    </source>
</evidence>
<dbReference type="EMBL" id="CP003630">
    <property type="protein sequence ID" value="AFZ18673.1"/>
    <property type="molecule type" value="Genomic_DNA"/>
</dbReference>
<dbReference type="InterPro" id="IPR003661">
    <property type="entry name" value="HisK_dim/P_dom"/>
</dbReference>
<evidence type="ECO:0000256" key="5">
    <source>
        <dbReference type="ARBA" id="ARBA00022777"/>
    </source>
</evidence>
<feature type="domain" description="Phytochrome chromophore attachment site" evidence="8">
    <location>
        <begin position="428"/>
        <end position="564"/>
    </location>
</feature>
<gene>
    <name evidence="12" type="ORF">Mic7113_2895</name>
</gene>
<evidence type="ECO:0000259" key="8">
    <source>
        <dbReference type="PROSITE" id="PS50046"/>
    </source>
</evidence>
<dbReference type="Pfam" id="PF13426">
    <property type="entry name" value="PAS_9"/>
    <property type="match status" value="2"/>
</dbReference>
<dbReference type="Pfam" id="PF01590">
    <property type="entry name" value="GAF"/>
    <property type="match status" value="1"/>
</dbReference>
<evidence type="ECO:0000256" key="3">
    <source>
        <dbReference type="ARBA" id="ARBA00012438"/>
    </source>
</evidence>
<dbReference type="SUPFAM" id="SSF55781">
    <property type="entry name" value="GAF domain-like"/>
    <property type="match status" value="1"/>
</dbReference>
<dbReference type="PANTHER" id="PTHR43065">
    <property type="entry name" value="SENSOR HISTIDINE KINASE"/>
    <property type="match status" value="1"/>
</dbReference>
<dbReference type="SMART" id="SM00086">
    <property type="entry name" value="PAC"/>
    <property type="match status" value="2"/>
</dbReference>
<feature type="domain" description="PAS" evidence="10">
    <location>
        <begin position="26"/>
        <end position="99"/>
    </location>
</feature>
<protein>
    <recommendedName>
        <fullName evidence="3">histidine kinase</fullName>
        <ecNumber evidence="3">2.7.13.3</ecNumber>
    </recommendedName>
</protein>
<dbReference type="SMART" id="SM00387">
    <property type="entry name" value="HATPase_c"/>
    <property type="match status" value="1"/>
</dbReference>
<dbReference type="SUPFAM" id="SSF47384">
    <property type="entry name" value="Homodimeric domain of signal transducing histidine kinase"/>
    <property type="match status" value="1"/>
</dbReference>
<dbReference type="PROSITE" id="PS50046">
    <property type="entry name" value="PHYTOCHROME_2"/>
    <property type="match status" value="1"/>
</dbReference>
<dbReference type="PROSITE" id="PS50109">
    <property type="entry name" value="HIS_KIN"/>
    <property type="match status" value="1"/>
</dbReference>
<dbReference type="eggNOG" id="COG4191">
    <property type="taxonomic scope" value="Bacteria"/>
</dbReference>
<dbReference type="InterPro" id="IPR035965">
    <property type="entry name" value="PAS-like_dom_sf"/>
</dbReference>
<comment type="similarity">
    <text evidence="2">In the N-terminal section; belongs to the phytochrome family.</text>
</comment>
<dbReference type="InterPro" id="IPR036097">
    <property type="entry name" value="HisK_dim/P_sf"/>
</dbReference>
<dbReference type="InterPro" id="IPR003594">
    <property type="entry name" value="HATPase_dom"/>
</dbReference>
<dbReference type="CDD" id="cd00130">
    <property type="entry name" value="PAS"/>
    <property type="match status" value="2"/>
</dbReference>
<dbReference type="InterPro" id="IPR016132">
    <property type="entry name" value="Phyto_chromo_attachment"/>
</dbReference>
<dbReference type="InterPro" id="IPR000014">
    <property type="entry name" value="PAS"/>
</dbReference>
<dbReference type="Proteomes" id="UP000010471">
    <property type="component" value="Chromosome"/>
</dbReference>
<dbReference type="InterPro" id="IPR029016">
    <property type="entry name" value="GAF-like_dom_sf"/>
</dbReference>
<feature type="domain" description="PAC" evidence="11">
    <location>
        <begin position="100"/>
        <end position="154"/>
    </location>
</feature>
<dbReference type="HOGENOM" id="CLU_000445_114_39_3"/>
<name>K9WEP7_9CYAN</name>
<evidence type="ECO:0000259" key="11">
    <source>
        <dbReference type="PROSITE" id="PS50113"/>
    </source>
</evidence>
<dbReference type="STRING" id="1173027.Mic7113_2895"/>
<dbReference type="InterPro" id="IPR005467">
    <property type="entry name" value="His_kinase_dom"/>
</dbReference>
<dbReference type="CDD" id="cd00082">
    <property type="entry name" value="HisKA"/>
    <property type="match status" value="1"/>
</dbReference>
<evidence type="ECO:0000259" key="9">
    <source>
        <dbReference type="PROSITE" id="PS50109"/>
    </source>
</evidence>
<keyword evidence="4" id="KW-0597">Phosphoprotein</keyword>
<dbReference type="Gene3D" id="3.30.565.10">
    <property type="entry name" value="Histidine kinase-like ATPase, C-terminal domain"/>
    <property type="match status" value="1"/>
</dbReference>
<dbReference type="PROSITE" id="PS50112">
    <property type="entry name" value="PAS"/>
    <property type="match status" value="2"/>
</dbReference>
<keyword evidence="13" id="KW-1185">Reference proteome</keyword>
<dbReference type="EC" id="2.7.13.3" evidence="3"/>
<keyword evidence="7" id="KW-0175">Coiled coil</keyword>
<dbReference type="PRINTS" id="PR00344">
    <property type="entry name" value="BCTRLSENSOR"/>
</dbReference>
<dbReference type="OrthoDB" id="437650at2"/>
<evidence type="ECO:0000259" key="10">
    <source>
        <dbReference type="PROSITE" id="PS50112"/>
    </source>
</evidence>
<proteinExistence type="inferred from homology"/>
<dbReference type="Gene3D" id="1.10.287.130">
    <property type="match status" value="1"/>
</dbReference>
<dbReference type="InterPro" id="IPR036890">
    <property type="entry name" value="HATPase_C_sf"/>
</dbReference>
<feature type="domain" description="Histidine kinase" evidence="9">
    <location>
        <begin position="635"/>
        <end position="913"/>
    </location>
</feature>
<dbReference type="eggNOG" id="COG2203">
    <property type="taxonomic scope" value="Bacteria"/>
</dbReference>
<dbReference type="Gene3D" id="3.30.450.40">
    <property type="match status" value="1"/>
</dbReference>
<organism evidence="12 13">
    <name type="scientific">Allocoleopsis franciscana PCC 7113</name>
    <dbReference type="NCBI Taxonomy" id="1173027"/>
    <lineage>
        <taxon>Bacteria</taxon>
        <taxon>Bacillati</taxon>
        <taxon>Cyanobacteriota</taxon>
        <taxon>Cyanophyceae</taxon>
        <taxon>Coleofasciculales</taxon>
        <taxon>Coleofasciculaceae</taxon>
        <taxon>Allocoleopsis</taxon>
        <taxon>Allocoleopsis franciscana</taxon>
    </lineage>
</organism>
<keyword evidence="6" id="KW-0902">Two-component regulatory system</keyword>
<dbReference type="InterPro" id="IPR000700">
    <property type="entry name" value="PAS-assoc_C"/>
</dbReference>
<evidence type="ECO:0000256" key="6">
    <source>
        <dbReference type="ARBA" id="ARBA00023012"/>
    </source>
</evidence>
<dbReference type="KEGG" id="mic:Mic7113_2895"/>
<dbReference type="Pfam" id="PF08448">
    <property type="entry name" value="PAS_4"/>
    <property type="match status" value="1"/>
</dbReference>
<keyword evidence="5" id="KW-0808">Transferase</keyword>
<dbReference type="InterPro" id="IPR013656">
    <property type="entry name" value="PAS_4"/>
</dbReference>
<dbReference type="Pfam" id="PF02518">
    <property type="entry name" value="HATPase_c"/>
    <property type="match status" value="1"/>
</dbReference>
<feature type="coiled-coil region" evidence="7">
    <location>
        <begin position="578"/>
        <end position="626"/>
    </location>
</feature>
<feature type="domain" description="PAS" evidence="10">
    <location>
        <begin position="151"/>
        <end position="194"/>
    </location>
</feature>
<evidence type="ECO:0000256" key="2">
    <source>
        <dbReference type="ARBA" id="ARBA00006402"/>
    </source>
</evidence>
<dbReference type="GO" id="GO:0000155">
    <property type="term" value="F:phosphorelay sensor kinase activity"/>
    <property type="evidence" value="ECO:0007669"/>
    <property type="project" value="InterPro"/>
</dbReference>
<sequence length="929" mass="104965">MKAMVAKKASCRVLDANQSEPVDIGNKRVYDRALAATSCGIVISDARCFDNPIIYCNPAFLKITGYSQEEVIGRNCRFLQGHDTDPIAVEQIRQSIRTGQEVRVVLKNYRKDGTLFWNDLTISPVRDSSGKVTHFIGVQTDITERKQAEETQQLMQFSIDRAADAVFYIRPDGTLFYVNETASKALKYSREELLRLSIQDIDPNFSLSVWQSHWQQVREGGSFSIETQHRAKDGQVFPVEVTFNYLRFNNQEYNCAFARDISEAYRQAQASKQAQKALQRSNALLKAQQESDPNGVLVTDETGATLSYNQRFCEMWQIPEGMRQLGEHKIIFNWLLPLIQEPQRVFSQMEYLEENPSLISREEIHLTNGRVFDCYSAPARSPEGESYGRIWSFQDITEQKQTETRLRQQAERERLVSGINQRIRQSLNLDEVLNTAVEEVRQFLACDRTLICRFNLDWSGTIVVESVGEEWTPASAINIQDTCFQESKAHLYQKGRIRAINDIYNTDLSPCHIQLLERFQVRANLVVPILQGDKLWGLLIAHQCSKTRDWQDSTIELLRQISVQLSVAIQQAALFKQLAEELAERKAAEAALRRSKQALKTQATELKKALNDLKQAQLQLIQTEKMSGLGQLVAGVAHEINNPVTFISGNITHAEMYAQDLLELVELYTENYPQPVPAIAKQIEVIDFDFLKKDFPKLLKSMEIGAYRIRQIVLSLKNFSRVDEAERKLVDIHEGIENTLLILQHRLKPEAGNIQLVKEYGNLPFVECYPGQLNQVFMNLLNNAIDALEKSVPVVTTEHHTTQATTPSQPKTKIIKISTEVADCSPSQTSNSDEIGTPQNVIIRIADNGSGIPKDVKKRIFDPFFTTKPVGEGTGLGLSISYQIIVEKHGGQLECLSVPGEGTEFIVQIPLAPSKIKTLQTTTLPSGEG</sequence>
<dbReference type="SMART" id="SM00065">
    <property type="entry name" value="GAF"/>
    <property type="match status" value="1"/>
</dbReference>
<dbReference type="PANTHER" id="PTHR43065:SF50">
    <property type="entry name" value="HISTIDINE KINASE"/>
    <property type="match status" value="1"/>
</dbReference>
<comment type="catalytic activity">
    <reaction evidence="1">
        <text>ATP + protein L-histidine = ADP + protein N-phospho-L-histidine.</text>
        <dbReference type="EC" id="2.7.13.3"/>
    </reaction>
</comment>
<dbReference type="SUPFAM" id="SSF55874">
    <property type="entry name" value="ATPase domain of HSP90 chaperone/DNA topoisomerase II/histidine kinase"/>
    <property type="match status" value="1"/>
</dbReference>
<evidence type="ECO:0000256" key="7">
    <source>
        <dbReference type="SAM" id="Coils"/>
    </source>
</evidence>
<keyword evidence="5" id="KW-0418">Kinase</keyword>
<dbReference type="NCBIfam" id="TIGR00229">
    <property type="entry name" value="sensory_box"/>
    <property type="match status" value="2"/>
</dbReference>
<accession>K9WEP7</accession>
<evidence type="ECO:0000256" key="1">
    <source>
        <dbReference type="ARBA" id="ARBA00000085"/>
    </source>
</evidence>
<dbReference type="SMART" id="SM00091">
    <property type="entry name" value="PAS"/>
    <property type="match status" value="3"/>
</dbReference>
<reference evidence="12 13" key="1">
    <citation type="submission" date="2012-06" db="EMBL/GenBank/DDBJ databases">
        <title>Finished chromosome of genome of Microcoleus sp. PCC 7113.</title>
        <authorList>
            <consortium name="US DOE Joint Genome Institute"/>
            <person name="Gugger M."/>
            <person name="Coursin T."/>
            <person name="Rippka R."/>
            <person name="Tandeau De Marsac N."/>
            <person name="Huntemann M."/>
            <person name="Wei C.-L."/>
            <person name="Han J."/>
            <person name="Detter J.C."/>
            <person name="Han C."/>
            <person name="Tapia R."/>
            <person name="Chen A."/>
            <person name="Kyrpides N."/>
            <person name="Mavromatis K."/>
            <person name="Markowitz V."/>
            <person name="Szeto E."/>
            <person name="Ivanova N."/>
            <person name="Pagani I."/>
            <person name="Pati A."/>
            <person name="Goodwin L."/>
            <person name="Nordberg H.P."/>
            <person name="Cantor M.N."/>
            <person name="Hua S.X."/>
            <person name="Woyke T."/>
            <person name="Kerfeld C.A."/>
        </authorList>
    </citation>
    <scope>NUCLEOTIDE SEQUENCE [LARGE SCALE GENOMIC DNA]</scope>
    <source>
        <strain evidence="12 13">PCC 7113</strain>
    </source>
</reference>
<evidence type="ECO:0000256" key="4">
    <source>
        <dbReference type="ARBA" id="ARBA00022553"/>
    </source>
</evidence>
<dbReference type="PROSITE" id="PS50113">
    <property type="entry name" value="PAC"/>
    <property type="match status" value="2"/>
</dbReference>
<feature type="domain" description="PAC" evidence="11">
    <location>
        <begin position="357"/>
        <end position="408"/>
    </location>
</feature>
<dbReference type="InterPro" id="IPR004358">
    <property type="entry name" value="Sig_transdc_His_kin-like_C"/>
</dbReference>
<dbReference type="InterPro" id="IPR003018">
    <property type="entry name" value="GAF"/>
</dbReference>
<dbReference type="SUPFAM" id="SSF55785">
    <property type="entry name" value="PYP-like sensor domain (PAS domain)"/>
    <property type="match status" value="3"/>
</dbReference>
<evidence type="ECO:0000313" key="13">
    <source>
        <dbReference type="Proteomes" id="UP000010471"/>
    </source>
</evidence>
<dbReference type="Gene3D" id="3.30.450.20">
    <property type="entry name" value="PAS domain"/>
    <property type="match status" value="3"/>
</dbReference>